<evidence type="ECO:0000313" key="12">
    <source>
        <dbReference type="Proteomes" id="UP000095576"/>
    </source>
</evidence>
<evidence type="ECO:0000313" key="7">
    <source>
        <dbReference type="EMBL" id="RHD87906.1"/>
    </source>
</evidence>
<evidence type="ECO:0000313" key="4">
    <source>
        <dbReference type="EMBL" id="KAB4312478.1"/>
    </source>
</evidence>
<dbReference type="EMBL" id="CZAP01000004">
    <property type="protein sequence ID" value="CUP31560.1"/>
    <property type="molecule type" value="Genomic_DNA"/>
</dbReference>
<name>A0A0P0EYW5_BACT4</name>
<evidence type="ECO:0000313" key="15">
    <source>
        <dbReference type="Proteomes" id="UP000440614"/>
    </source>
</evidence>
<dbReference type="Proteomes" id="UP000095541">
    <property type="component" value="Unassembled WGS sequence"/>
</dbReference>
<dbReference type="AlphaFoldDB" id="A0A0P0EYW5"/>
<dbReference type="EMBL" id="WCSB01000014">
    <property type="protein sequence ID" value="KAB4450649.1"/>
    <property type="molecule type" value="Genomic_DNA"/>
</dbReference>
<keyword evidence="1" id="KW-0812">Transmembrane</keyword>
<dbReference type="Proteomes" id="UP000284785">
    <property type="component" value="Unassembled WGS sequence"/>
</dbReference>
<sequence>MYHKRKIRAYIAWMLFMTFIPFFVVKTFHYHGSEDETSCSHAEHSRSHAEDCAICKYSLSLFTEPQSVEFHCILTLVPYEPITYQDKVVCKRTYSHHLRAPPAA</sequence>
<evidence type="ECO:0000256" key="1">
    <source>
        <dbReference type="SAM" id="Phobius"/>
    </source>
</evidence>
<accession>A0A0P0EYW5</accession>
<evidence type="ECO:0000313" key="3">
    <source>
        <dbReference type="EMBL" id="CUQ36473.1"/>
    </source>
</evidence>
<evidence type="ECO:0000313" key="13">
    <source>
        <dbReference type="Proteomes" id="UP000283616"/>
    </source>
</evidence>
<evidence type="ECO:0000313" key="10">
    <source>
        <dbReference type="EMBL" id="UYU72989.1"/>
    </source>
</evidence>
<reference evidence="15 16" key="3">
    <citation type="journal article" date="2019" name="Nat. Med.">
        <title>A library of human gut bacterial isolates paired with longitudinal multiomics data enables mechanistic microbiome research.</title>
        <authorList>
            <person name="Poyet M."/>
            <person name="Groussin M."/>
            <person name="Gibbons S.M."/>
            <person name="Avila-Pacheco J."/>
            <person name="Jiang X."/>
            <person name="Kearney S.M."/>
            <person name="Perrotta A.R."/>
            <person name="Berdy B."/>
            <person name="Zhao S."/>
            <person name="Lieberman T.D."/>
            <person name="Swanson P.K."/>
            <person name="Smith M."/>
            <person name="Roesemann S."/>
            <person name="Alexander J.E."/>
            <person name="Rich S.A."/>
            <person name="Livny J."/>
            <person name="Vlamakis H."/>
            <person name="Clish C."/>
            <person name="Bullock K."/>
            <person name="Deik A."/>
            <person name="Scott J."/>
            <person name="Pierce K.A."/>
            <person name="Xavier R.J."/>
            <person name="Alm E.J."/>
        </authorList>
    </citation>
    <scope>NUCLEOTIDE SEQUENCE [LARGE SCALE GENOMIC DNA]</scope>
    <source>
        <strain evidence="5 16">BIOML-A165</strain>
        <strain evidence="4 15">BIOML-A188</strain>
    </source>
</reference>
<dbReference type="Proteomes" id="UP000440614">
    <property type="component" value="Unassembled WGS sequence"/>
</dbReference>
<dbReference type="EMBL" id="CP083681">
    <property type="protein sequence ID" value="UYU72989.1"/>
    <property type="molecule type" value="Genomic_DNA"/>
</dbReference>
<evidence type="ECO:0000313" key="2">
    <source>
        <dbReference type="EMBL" id="CUP31560.1"/>
    </source>
</evidence>
<reference evidence="6" key="5">
    <citation type="submission" date="2022-10" db="EMBL/GenBank/DDBJ databases">
        <title>Human gut microbiome strain richness.</title>
        <authorList>
            <person name="Chen-Liaw A."/>
        </authorList>
    </citation>
    <scope>NUCLEOTIDE SEQUENCE</scope>
    <source>
        <strain evidence="6">1001283st1_A3_1001283B150304_161114</strain>
    </source>
</reference>
<organism evidence="7 14">
    <name type="scientific">Bacteroides thetaiotaomicron</name>
    <dbReference type="NCBI Taxonomy" id="818"/>
    <lineage>
        <taxon>Bacteria</taxon>
        <taxon>Pseudomonadati</taxon>
        <taxon>Bacteroidota</taxon>
        <taxon>Bacteroidia</taxon>
        <taxon>Bacteroidales</taxon>
        <taxon>Bacteroidaceae</taxon>
        <taxon>Bacteroides</taxon>
    </lineage>
</organism>
<keyword evidence="1" id="KW-0472">Membrane</keyword>
<dbReference type="Proteomes" id="UP000095576">
    <property type="component" value="Unassembled WGS sequence"/>
</dbReference>
<protein>
    <recommendedName>
        <fullName evidence="18">DUF2946 domain-containing protein</fullName>
    </recommendedName>
</protein>
<evidence type="ECO:0000313" key="6">
    <source>
        <dbReference type="EMBL" id="MDC2235269.1"/>
    </source>
</evidence>
<dbReference type="EMBL" id="CP083680">
    <property type="protein sequence ID" value="UYU64961.1"/>
    <property type="molecule type" value="Genomic_DNA"/>
</dbReference>
<gene>
    <name evidence="8" type="ORF">DW011_20875</name>
    <name evidence="7" type="ORF">DW780_12600</name>
    <name evidence="2" type="ORF">ERS852511_01753</name>
    <name evidence="3" type="ORF">ERS852557_03863</name>
    <name evidence="5" type="ORF">GAN93_15525</name>
    <name evidence="4" type="ORF">GAO51_11365</name>
    <name evidence="10" type="ORF">KQP59_07765</name>
    <name evidence="9" type="ORF">KQP68_15385</name>
    <name evidence="6" type="ORF">PO127_05830</name>
</gene>
<accession>C6ISC7</accession>
<dbReference type="Proteomes" id="UP001156216">
    <property type="component" value="Chromosome"/>
</dbReference>
<proteinExistence type="predicted"/>
<feature type="transmembrane region" description="Helical" evidence="1">
    <location>
        <begin position="7"/>
        <end position="25"/>
    </location>
</feature>
<evidence type="ECO:0000313" key="16">
    <source>
        <dbReference type="Proteomes" id="UP000460317"/>
    </source>
</evidence>
<dbReference type="EMBL" id="CZBI01000006">
    <property type="protein sequence ID" value="CUQ36473.1"/>
    <property type="molecule type" value="Genomic_DNA"/>
</dbReference>
<evidence type="ECO:0000313" key="9">
    <source>
        <dbReference type="EMBL" id="UYU64961.1"/>
    </source>
</evidence>
<evidence type="ECO:0000313" key="14">
    <source>
        <dbReference type="Proteomes" id="UP000284785"/>
    </source>
</evidence>
<evidence type="ECO:0000313" key="11">
    <source>
        <dbReference type="Proteomes" id="UP000095541"/>
    </source>
</evidence>
<dbReference type="KEGG" id="btho:Btheta7330_01797"/>
<reference evidence="9 17" key="4">
    <citation type="submission" date="2021-06" db="EMBL/GenBank/DDBJ databases">
        <title>Interrogation of the integrated mobile genetic elements in gut-associated Bacteroides with a consensus prediction approach.</title>
        <authorList>
            <person name="Campbell D.E."/>
            <person name="Leigh J.R."/>
            <person name="Kim T."/>
            <person name="England W."/>
            <person name="Whitaker R.J."/>
            <person name="Degnan P.H."/>
        </authorList>
    </citation>
    <scope>NUCLEOTIDE SEQUENCE</scope>
    <source>
        <strain evidence="10">VPI-BTDOT2</strain>
        <strain evidence="9 17">WAL8669</strain>
    </source>
</reference>
<dbReference type="EMBL" id="QSJP01000010">
    <property type="protein sequence ID" value="RHD87906.1"/>
    <property type="molecule type" value="Genomic_DNA"/>
</dbReference>
<dbReference type="EMBL" id="JAQNVG010000007">
    <property type="protein sequence ID" value="MDC2235269.1"/>
    <property type="molecule type" value="Genomic_DNA"/>
</dbReference>
<dbReference type="PATRIC" id="fig|818.23.peg.1863"/>
<dbReference type="Proteomes" id="UP000283616">
    <property type="component" value="Unassembled WGS sequence"/>
</dbReference>
<evidence type="ECO:0008006" key="18">
    <source>
        <dbReference type="Google" id="ProtNLM"/>
    </source>
</evidence>
<reference evidence="13 14" key="2">
    <citation type="submission" date="2018-08" db="EMBL/GenBank/DDBJ databases">
        <title>A genome reference for cultivated species of the human gut microbiota.</title>
        <authorList>
            <person name="Zou Y."/>
            <person name="Xue W."/>
            <person name="Luo G."/>
        </authorList>
    </citation>
    <scope>NUCLEOTIDE SEQUENCE [LARGE SCALE GENOMIC DNA]</scope>
    <source>
        <strain evidence="8 13">AF37-12</strain>
        <strain evidence="7 14">AM30-26</strain>
    </source>
</reference>
<keyword evidence="1" id="KW-1133">Transmembrane helix</keyword>
<dbReference type="EMBL" id="QROV01000029">
    <property type="protein sequence ID" value="RHL54376.1"/>
    <property type="molecule type" value="Genomic_DNA"/>
</dbReference>
<reference evidence="11 12" key="1">
    <citation type="submission" date="2015-09" db="EMBL/GenBank/DDBJ databases">
        <authorList>
            <consortium name="Pathogen Informatics"/>
        </authorList>
    </citation>
    <scope>NUCLEOTIDE SEQUENCE [LARGE SCALE GENOMIC DNA]</scope>
    <source>
        <strain evidence="2 12">2789STDY5834899</strain>
        <strain evidence="3 11">2789STDY5834945</strain>
    </source>
</reference>
<evidence type="ECO:0000313" key="5">
    <source>
        <dbReference type="EMBL" id="KAB4450649.1"/>
    </source>
</evidence>
<dbReference type="Proteomes" id="UP001217776">
    <property type="component" value="Unassembled WGS sequence"/>
</dbReference>
<dbReference type="Proteomes" id="UP000460317">
    <property type="component" value="Unassembled WGS sequence"/>
</dbReference>
<dbReference type="EMBL" id="WCSY01000010">
    <property type="protein sequence ID" value="KAB4312478.1"/>
    <property type="molecule type" value="Genomic_DNA"/>
</dbReference>
<evidence type="ECO:0000313" key="17">
    <source>
        <dbReference type="Proteomes" id="UP001156218"/>
    </source>
</evidence>
<evidence type="ECO:0000313" key="8">
    <source>
        <dbReference type="EMBL" id="RHL54376.1"/>
    </source>
</evidence>
<dbReference type="RefSeq" id="WP_008762355.1">
    <property type="nucleotide sequence ID" value="NZ_BAABXH010000001.1"/>
</dbReference>
<dbReference type="Proteomes" id="UP001156218">
    <property type="component" value="Chromosome"/>
</dbReference>